<sequence length="155" mass="16866">MAQSKNNIVTHGLSGKVGDILVFSQRNGKTIVSKAPKKRSGEDSEKQKEQQARFQQAVLYGKSVIADPTQKALYESTSKKAYNVAVADLLNAPKIEKINVANYKGNIGDTISIRVTDDFKVASVKIIIQNADGSLVEEGNAIEQGMGIYSHHPKH</sequence>
<protein>
    <submittedName>
        <fullName evidence="2">Uncharacterized protein</fullName>
    </submittedName>
</protein>
<accession>A0AAV5AWT7</accession>
<dbReference type="RefSeq" id="WP_264847367.1">
    <property type="nucleotide sequence ID" value="NZ_BPMA01000053.1"/>
</dbReference>
<evidence type="ECO:0000313" key="3">
    <source>
        <dbReference type="EMBL" id="GJM53314.1"/>
    </source>
</evidence>
<dbReference type="Proteomes" id="UP001207736">
    <property type="component" value="Unassembled WGS sequence"/>
</dbReference>
<evidence type="ECO:0000313" key="4">
    <source>
        <dbReference type="Proteomes" id="UP001207736"/>
    </source>
</evidence>
<keyword evidence="5" id="KW-1185">Reference proteome</keyword>
<dbReference type="AlphaFoldDB" id="A0AAV5AWT7"/>
<evidence type="ECO:0000313" key="5">
    <source>
        <dbReference type="Proteomes" id="UP001208692"/>
    </source>
</evidence>
<name>A0AAV5AWT7_9FLAO</name>
<evidence type="ECO:0000313" key="2">
    <source>
        <dbReference type="EMBL" id="GJM51124.1"/>
    </source>
</evidence>
<feature type="region of interest" description="Disordered" evidence="1">
    <location>
        <begin position="31"/>
        <end position="52"/>
    </location>
</feature>
<proteinExistence type="predicted"/>
<comment type="caution">
    <text evidence="2">The sequence shown here is derived from an EMBL/GenBank/DDBJ whole genome shotgun (WGS) entry which is preliminary data.</text>
</comment>
<feature type="compositionally biased region" description="Basic and acidic residues" evidence="1">
    <location>
        <begin position="39"/>
        <end position="51"/>
    </location>
</feature>
<dbReference type="Proteomes" id="UP001208692">
    <property type="component" value="Unassembled WGS sequence"/>
</dbReference>
<gene>
    <name evidence="2" type="ORF">RCZ15_20970</name>
    <name evidence="3" type="ORF">RCZ16_16310</name>
</gene>
<dbReference type="EMBL" id="BQKB01000033">
    <property type="protein sequence ID" value="GJM53314.1"/>
    <property type="molecule type" value="Genomic_DNA"/>
</dbReference>
<reference evidence="2 5" key="1">
    <citation type="submission" date="2021-11" db="EMBL/GenBank/DDBJ databases">
        <title>Draft genome sequence of Capnocytophaga sp. strain KC07075 isolated from cat oral cavity.</title>
        <authorList>
            <person name="Suzuki M."/>
            <person name="Imaoka K."/>
            <person name="Kimura M."/>
            <person name="Morikawa S."/>
            <person name="Maeda K."/>
        </authorList>
    </citation>
    <scope>NUCLEOTIDE SEQUENCE</scope>
    <source>
        <strain evidence="2">KC07075</strain>
        <strain evidence="3 5">KC07079</strain>
    </source>
</reference>
<dbReference type="EMBL" id="BQKA01000041">
    <property type="protein sequence ID" value="GJM51124.1"/>
    <property type="molecule type" value="Genomic_DNA"/>
</dbReference>
<organism evidence="2 4">
    <name type="scientific">Capnocytophaga catalasegens</name>
    <dbReference type="NCBI Taxonomy" id="1004260"/>
    <lineage>
        <taxon>Bacteria</taxon>
        <taxon>Pseudomonadati</taxon>
        <taxon>Bacteroidota</taxon>
        <taxon>Flavobacteriia</taxon>
        <taxon>Flavobacteriales</taxon>
        <taxon>Flavobacteriaceae</taxon>
        <taxon>Capnocytophaga</taxon>
    </lineage>
</organism>
<evidence type="ECO:0000256" key="1">
    <source>
        <dbReference type="SAM" id="MobiDB-lite"/>
    </source>
</evidence>